<evidence type="ECO:0000256" key="2">
    <source>
        <dbReference type="SAM" id="Phobius"/>
    </source>
</evidence>
<keyword evidence="2" id="KW-0472">Membrane</keyword>
<reference evidence="3 4" key="1">
    <citation type="submission" date="2019-06" db="EMBL/GenBank/DDBJ databases">
        <title>Sequencing the genomes of 1000 actinobacteria strains.</title>
        <authorList>
            <person name="Klenk H.-P."/>
        </authorList>
    </citation>
    <scope>NUCLEOTIDE SEQUENCE [LARGE SCALE GENOMIC DNA]</scope>
    <source>
        <strain evidence="3 4">DSM 102200</strain>
    </source>
</reference>
<gene>
    <name evidence="3" type="ORF">FB559_2659</name>
</gene>
<dbReference type="EMBL" id="VFOZ01000001">
    <property type="protein sequence ID" value="TQL97085.1"/>
    <property type="molecule type" value="Genomic_DNA"/>
</dbReference>
<proteinExistence type="predicted"/>
<organism evidence="3 4">
    <name type="scientific">Actinoallomurus bryophytorum</name>
    <dbReference type="NCBI Taxonomy" id="1490222"/>
    <lineage>
        <taxon>Bacteria</taxon>
        <taxon>Bacillati</taxon>
        <taxon>Actinomycetota</taxon>
        <taxon>Actinomycetes</taxon>
        <taxon>Streptosporangiales</taxon>
        <taxon>Thermomonosporaceae</taxon>
        <taxon>Actinoallomurus</taxon>
    </lineage>
</organism>
<evidence type="ECO:0000256" key="1">
    <source>
        <dbReference type="SAM" id="MobiDB-lite"/>
    </source>
</evidence>
<keyword evidence="2" id="KW-1133">Transmembrane helix</keyword>
<dbReference type="RefSeq" id="WP_141955859.1">
    <property type="nucleotide sequence ID" value="NZ_VFOZ01000001.1"/>
</dbReference>
<feature type="region of interest" description="Disordered" evidence="1">
    <location>
        <begin position="1"/>
        <end position="74"/>
    </location>
</feature>
<protein>
    <submittedName>
        <fullName evidence="3">Uncharacterized protein</fullName>
    </submittedName>
</protein>
<sequence length="291" mass="30800">MPDRNSEWDAYRMKRRSEPIPPEEPDTPPAEAYSPAVVWAFPLDAQPGERGVQPAAPQAPPQPEGPTGPSGSKRPLTLLGIAGMTVLVALTAALAVAFLAGGSSDKRPEVTRQPPPAGTSTTPPPSSAAPSIIGPGCGGGAYKRFGYYVDGKAGWLSGSGGYAGAGCNGSFDALPMSGDAKKADPTLYAQWEFDPRLRRKCKVLLYIPDNTDRRYVGGSPARYTVGQRNGDKKLLSFSIDQPKSLGKWVDSAVFNVDGPFHVRLANTGKDWTDARSTFTHVVAAQARAICS</sequence>
<name>A0A543CJ26_9ACTN</name>
<keyword evidence="4" id="KW-1185">Reference proteome</keyword>
<comment type="caution">
    <text evidence="3">The sequence shown here is derived from an EMBL/GenBank/DDBJ whole genome shotgun (WGS) entry which is preliminary data.</text>
</comment>
<accession>A0A543CJ26</accession>
<feature type="region of interest" description="Disordered" evidence="1">
    <location>
        <begin position="104"/>
        <end position="132"/>
    </location>
</feature>
<dbReference type="AlphaFoldDB" id="A0A543CJ26"/>
<dbReference type="OrthoDB" id="3432217at2"/>
<feature type="transmembrane region" description="Helical" evidence="2">
    <location>
        <begin position="76"/>
        <end position="100"/>
    </location>
</feature>
<feature type="compositionally biased region" description="Pro residues" evidence="1">
    <location>
        <begin position="113"/>
        <end position="127"/>
    </location>
</feature>
<keyword evidence="2" id="KW-0812">Transmembrane</keyword>
<evidence type="ECO:0000313" key="3">
    <source>
        <dbReference type="EMBL" id="TQL97085.1"/>
    </source>
</evidence>
<feature type="compositionally biased region" description="Pro residues" evidence="1">
    <location>
        <begin position="57"/>
        <end position="66"/>
    </location>
</feature>
<feature type="compositionally biased region" description="Basic and acidic residues" evidence="1">
    <location>
        <begin position="1"/>
        <end position="18"/>
    </location>
</feature>
<evidence type="ECO:0000313" key="4">
    <source>
        <dbReference type="Proteomes" id="UP000316096"/>
    </source>
</evidence>
<dbReference type="Proteomes" id="UP000316096">
    <property type="component" value="Unassembled WGS sequence"/>
</dbReference>